<dbReference type="Pfam" id="PF01541">
    <property type="entry name" value="GIY-YIG"/>
    <property type="match status" value="1"/>
</dbReference>
<accession>W1IC57</accession>
<keyword evidence="9" id="KW-0999">Mitochondrion inner membrane</keyword>
<dbReference type="SMART" id="SM00465">
    <property type="entry name" value="GIYc"/>
    <property type="match status" value="1"/>
</dbReference>
<keyword evidence="9" id="KW-0679">Respiratory chain</keyword>
<feature type="domain" description="Cytochrome oxidase subunit I profile" evidence="12">
    <location>
        <begin position="36"/>
        <end position="389"/>
    </location>
</feature>
<dbReference type="Pfam" id="PF00115">
    <property type="entry name" value="COX1"/>
    <property type="match status" value="1"/>
</dbReference>
<dbReference type="InterPro" id="IPR023615">
    <property type="entry name" value="Cyt_c_Oxase_su1_BS"/>
</dbReference>
<dbReference type="GO" id="GO:0005743">
    <property type="term" value="C:mitochondrial inner membrane"/>
    <property type="evidence" value="ECO:0007669"/>
    <property type="project" value="UniProtKB-SubCell"/>
</dbReference>
<dbReference type="Pfam" id="PF07460">
    <property type="entry name" value="NUMOD3"/>
    <property type="match status" value="2"/>
</dbReference>
<dbReference type="EMBL" id="HG322232">
    <property type="protein sequence ID" value="CDX63564.1"/>
    <property type="molecule type" value="Genomic_DNA"/>
</dbReference>
<dbReference type="InterPro" id="IPR000305">
    <property type="entry name" value="GIY-YIG_endonuc"/>
</dbReference>
<evidence type="ECO:0000259" key="12">
    <source>
        <dbReference type="PROSITE" id="PS50855"/>
    </source>
</evidence>
<geneLocation type="mitochondrion" evidence="13"/>
<evidence type="ECO:0000256" key="8">
    <source>
        <dbReference type="ARBA" id="ARBA00023136"/>
    </source>
</evidence>
<evidence type="ECO:0000256" key="5">
    <source>
        <dbReference type="ARBA" id="ARBA00022759"/>
    </source>
</evidence>
<evidence type="ECO:0000259" key="11">
    <source>
        <dbReference type="PROSITE" id="PS50164"/>
    </source>
</evidence>
<dbReference type="InterPro" id="IPR003647">
    <property type="entry name" value="Intron_nuc_1_rpt"/>
</dbReference>
<reference evidence="13" key="1">
    <citation type="submission" date="2013-05" db="EMBL/GenBank/DDBJ databases">
        <title>Draft genome sequences of six wheat associated Fusarium spp. isolates.</title>
        <authorList>
            <person name="Moolhuijzen P.M."/>
            <person name="Manners J.M."/>
            <person name="Wilcox S."/>
            <person name="Bellgard M.I."/>
            <person name="Gardiner D.M."/>
        </authorList>
    </citation>
    <scope>NUCLEOTIDE SEQUENCE</scope>
    <source>
        <strain evidence="13">CS5907</strain>
    </source>
</reference>
<dbReference type="PANTHER" id="PTHR10422">
    <property type="entry name" value="CYTOCHROME C OXIDASE SUBUNIT 1"/>
    <property type="match status" value="1"/>
</dbReference>
<dbReference type="GO" id="GO:0016787">
    <property type="term" value="F:hydrolase activity"/>
    <property type="evidence" value="ECO:0007669"/>
    <property type="project" value="UniProtKB-KW"/>
</dbReference>
<feature type="transmembrane region" description="Helical" evidence="10">
    <location>
        <begin position="218"/>
        <end position="247"/>
    </location>
</feature>
<comment type="catalytic activity">
    <reaction evidence="9">
        <text>4 Fe(II)-[cytochrome c] + O2 + 8 H(+)(in) = 4 Fe(III)-[cytochrome c] + 2 H2O + 4 H(+)(out)</text>
        <dbReference type="Rhea" id="RHEA:11436"/>
        <dbReference type="Rhea" id="RHEA-COMP:10350"/>
        <dbReference type="Rhea" id="RHEA-COMP:14399"/>
        <dbReference type="ChEBI" id="CHEBI:15377"/>
        <dbReference type="ChEBI" id="CHEBI:15378"/>
        <dbReference type="ChEBI" id="CHEBI:15379"/>
        <dbReference type="ChEBI" id="CHEBI:29033"/>
        <dbReference type="ChEBI" id="CHEBI:29034"/>
        <dbReference type="EC" id="7.1.1.9"/>
    </reaction>
</comment>
<dbReference type="Gene3D" id="3.40.1440.10">
    <property type="entry name" value="GIY-YIG endonuclease"/>
    <property type="match status" value="1"/>
</dbReference>
<feature type="domain" description="GIY-YIG" evidence="11">
    <location>
        <begin position="524"/>
        <end position="612"/>
    </location>
</feature>
<keyword evidence="6" id="KW-0378">Hydrolase</keyword>
<dbReference type="Gene3D" id="1.10.10.10">
    <property type="entry name" value="Winged helix-like DNA-binding domain superfamily/Winged helix DNA-binding domain"/>
    <property type="match status" value="1"/>
</dbReference>
<evidence type="ECO:0000313" key="14">
    <source>
        <dbReference type="EMBL" id="CDL73455.1"/>
    </source>
</evidence>
<keyword evidence="9" id="KW-0408">Iron</keyword>
<comment type="function">
    <text evidence="9">Component of the cytochrome c oxidase, the last enzyme in the mitochondrial electron transport chain which drives oxidative phosphorylation. The respiratory chain contains 3 multisubunit complexes succinate dehydrogenase (complex II, CII), ubiquinol-cytochrome c oxidoreductase (cytochrome b-c1 complex, complex III, CIII) and cytochrome c oxidase (complex IV, CIV), that cooperate to transfer electrons derived from NADH and succinate to molecular oxygen, creating an electrochemical gradient over the inner membrane that drives transmembrane transport and the ATP synthase. Cytochrome c oxidase is the component of the respiratory chain that catalyzes the reduction of oxygen to water. Electrons originating from reduced cytochrome c in the intermembrane space (IMS) are transferred via the dinuclear copper A center (CU(A)) of subunit 2 and heme A of subunit 1 to the active site in subunit 1, a binuclear center (BNC) formed by heme A3 and copper B (CU(B)). The BNC reduces molecular oxygen to 2 water molecules using 4 electrons from cytochrome c in the IMS and 4 protons from the mitochondrial matrix.</text>
</comment>
<dbReference type="SUPFAM" id="SSF81442">
    <property type="entry name" value="Cytochrome c oxidase subunit I-like"/>
    <property type="match status" value="1"/>
</dbReference>
<keyword evidence="9" id="KW-0249">Electron transport</keyword>
<feature type="transmembrane region" description="Helical" evidence="10">
    <location>
        <begin position="95"/>
        <end position="119"/>
    </location>
</feature>
<dbReference type="SMART" id="SM00497">
    <property type="entry name" value="IENR1"/>
    <property type="match status" value="2"/>
</dbReference>
<evidence type="ECO:0000256" key="2">
    <source>
        <dbReference type="ARBA" id="ARBA00010045"/>
    </source>
</evidence>
<dbReference type="GO" id="GO:0045277">
    <property type="term" value="C:respiratory chain complex IV"/>
    <property type="evidence" value="ECO:0007669"/>
    <property type="project" value="InterPro"/>
</dbReference>
<comment type="similarity">
    <text evidence="2">To endonucleases of group I introns of fungi and phage.</text>
</comment>
<evidence type="ECO:0000256" key="9">
    <source>
        <dbReference type="RuleBase" id="RU000369"/>
    </source>
</evidence>
<comment type="pathway">
    <text evidence="9">Energy metabolism; oxidative phosphorylation.</text>
</comment>
<organism evidence="13">
    <name type="scientific">Fusarium acuminatum CS5907</name>
    <dbReference type="NCBI Taxonomy" id="1318461"/>
    <lineage>
        <taxon>Eukaryota</taxon>
        <taxon>Fungi</taxon>
        <taxon>Dikarya</taxon>
        <taxon>Ascomycota</taxon>
        <taxon>Pezizomycotina</taxon>
        <taxon>Sordariomycetes</taxon>
        <taxon>Hypocreomycetidae</taxon>
        <taxon>Hypocreales</taxon>
        <taxon>Nectriaceae</taxon>
        <taxon>Fusarium</taxon>
        <taxon>Fusarium tricinctum species complex</taxon>
    </lineage>
</organism>
<dbReference type="EC" id="7.1.1.9" evidence="9"/>
<dbReference type="SUPFAM" id="SSF64496">
    <property type="entry name" value="DNA-binding domain of intron-encoded endonucleases"/>
    <property type="match status" value="2"/>
</dbReference>
<dbReference type="GO" id="GO:0004129">
    <property type="term" value="F:cytochrome-c oxidase activity"/>
    <property type="evidence" value="ECO:0007669"/>
    <property type="project" value="UniProtKB-EC"/>
</dbReference>
<sequence>MKNYVQKKYFNYFLILSLDKESCSHQPSLTLRSQMSMGMERWFNSTNAKDIGTLYLIFALFSGLLGTAFSVLIRLELSGPGVQYISNNQLYNSVITAHAILMIFFMVMPALIGGFGNFLMPLMVGGPDMAFPRLNNISFWLLPPSLLLLVFSACIEGGVGTGWTLYPPLSGLQSHSGPSVDLAIFTLHLTGVSSLLGSINFITTIVNMRTPGIRLHKLALFGWAVVITAVLLLLSLPVLAGGITMVLTDRNFNTSFFEVAGGGDPILFQHLFWFFGHPEVYILIVPGFGIISTTISTNSNKPIFGYIGMVYAMMSIGILGFIVWSHHMYTVGLDVDTRAYFTAATLIIAVPTGIKIFSWLATCYGGSIKMTPSMLFSLGFVFMFTIGGLIIHLALPLKITICWKLLTIILLELNSVTMYNFEQSAGNQQVLNTLVGSSETTRDPRNTFTRRYSPWNKNLFIYLYNNSNLNINKTIIRQYSTSNNEGANAQAKAHSEDNTKDLNYIATYDNFKEDRSRILKEQKNKSGIYCIINNINGHSYIGSSIHLAARMKNYLNTAFLKSKQNANMPIIKALLKYGQSNFTVLILEYVESDMLTVIETYYITRVIPYYNVLKQGYSSLGYKHTEETKELLSQLAKNRTHSQKTKGLIARALTGENNPFYNKSHSIESKVRMIEANSAYPVYVYNSFKELEVISPSVSTLANEINSNHLTIVSVIKEQSIFRGEWYFTNLPYNIEDKPKIYDWYSDGCKQLVVNISNNSHIRKAVFVYDTNKNFIAKYPGVTDAQKALNISHSTIKKYAKINGTYNGYIFSYEVVRS</sequence>
<dbReference type="GO" id="GO:0020037">
    <property type="term" value="F:heme binding"/>
    <property type="evidence" value="ECO:0007669"/>
    <property type="project" value="InterPro"/>
</dbReference>
<dbReference type="PRINTS" id="PR01165">
    <property type="entry name" value="CYCOXIDASEI"/>
</dbReference>
<keyword evidence="3 9" id="KW-0812">Transmembrane</keyword>
<dbReference type="EMBL" id="CBMG010003904">
    <property type="protein sequence ID" value="CDL73455.1"/>
    <property type="molecule type" value="Genomic_DNA"/>
</dbReference>
<dbReference type="PROSITE" id="PS50164">
    <property type="entry name" value="GIY_YIG"/>
    <property type="match status" value="1"/>
</dbReference>
<feature type="transmembrane region" description="Helical" evidence="10">
    <location>
        <begin position="303"/>
        <end position="327"/>
    </location>
</feature>
<keyword evidence="8 9" id="KW-0472">Membrane</keyword>
<feature type="transmembrane region" description="Helical" evidence="10">
    <location>
        <begin position="183"/>
        <end position="206"/>
    </location>
</feature>
<dbReference type="PANTHER" id="PTHR10422:SF18">
    <property type="entry name" value="CYTOCHROME C OXIDASE SUBUNIT 1"/>
    <property type="match status" value="1"/>
</dbReference>
<proteinExistence type="inferred from homology"/>
<dbReference type="PROSITE" id="PS00077">
    <property type="entry name" value="COX1_CUB"/>
    <property type="match status" value="1"/>
</dbReference>
<dbReference type="Gene3D" id="1.20.210.10">
    <property type="entry name" value="Cytochrome c oxidase-like, subunit I domain"/>
    <property type="match status" value="1"/>
</dbReference>
<dbReference type="GO" id="GO:0003677">
    <property type="term" value="F:DNA binding"/>
    <property type="evidence" value="ECO:0007669"/>
    <property type="project" value="InterPro"/>
</dbReference>
<feature type="transmembrane region" description="Helical" evidence="10">
    <location>
        <begin position="374"/>
        <end position="395"/>
    </location>
</feature>
<keyword evidence="7 10" id="KW-1133">Transmembrane helix</keyword>
<dbReference type="InterPro" id="IPR033944">
    <property type="entry name" value="Cyt_c_oxase_su1_dom"/>
</dbReference>
<dbReference type="GO" id="GO:0004519">
    <property type="term" value="F:endonuclease activity"/>
    <property type="evidence" value="ECO:0007669"/>
    <property type="project" value="UniProtKB-KW"/>
</dbReference>
<feature type="transmembrane region" description="Helical" evidence="10">
    <location>
        <begin position="267"/>
        <end position="291"/>
    </location>
</feature>
<dbReference type="UniPathway" id="UPA00705"/>
<keyword evidence="5" id="KW-0255">Endonuclease</keyword>
<keyword evidence="9 13" id="KW-0496">Mitochondrion</keyword>
<evidence type="ECO:0000256" key="7">
    <source>
        <dbReference type="ARBA" id="ARBA00022989"/>
    </source>
</evidence>
<keyword evidence="4" id="KW-0540">Nuclease</keyword>
<dbReference type="GO" id="GO:0046872">
    <property type="term" value="F:metal ion binding"/>
    <property type="evidence" value="ECO:0007669"/>
    <property type="project" value="UniProtKB-KW"/>
</dbReference>
<dbReference type="SUPFAM" id="SSF82771">
    <property type="entry name" value="GIY-YIG endonuclease"/>
    <property type="match status" value="1"/>
</dbReference>
<evidence type="ECO:0000256" key="1">
    <source>
        <dbReference type="ARBA" id="ARBA00004141"/>
    </source>
</evidence>
<dbReference type="InterPro" id="IPR023616">
    <property type="entry name" value="Cyt_c_oxase-like_su1_dom"/>
</dbReference>
<dbReference type="NCBIfam" id="TIGR01453">
    <property type="entry name" value="grpIintron_endo"/>
    <property type="match status" value="1"/>
</dbReference>
<dbReference type="GO" id="GO:0006123">
    <property type="term" value="P:mitochondrial electron transport, cytochrome c to oxygen"/>
    <property type="evidence" value="ECO:0007669"/>
    <property type="project" value="TreeGrafter"/>
</dbReference>
<dbReference type="EMBL" id="CBMG010003904">
    <property type="protein sequence ID" value="CDL73454.1"/>
    <property type="molecule type" value="Genomic_DNA"/>
</dbReference>
<keyword evidence="9" id="KW-0813">Transport</keyword>
<dbReference type="InterPro" id="IPR036388">
    <property type="entry name" value="WH-like_DNA-bd_sf"/>
</dbReference>
<feature type="transmembrane region" description="Helical" evidence="10">
    <location>
        <begin position="139"/>
        <end position="163"/>
    </location>
</feature>
<evidence type="ECO:0000256" key="3">
    <source>
        <dbReference type="ARBA" id="ARBA00022692"/>
    </source>
</evidence>
<dbReference type="GO" id="GO:0015990">
    <property type="term" value="P:electron transport coupled proton transport"/>
    <property type="evidence" value="ECO:0007669"/>
    <property type="project" value="TreeGrafter"/>
</dbReference>
<dbReference type="InterPro" id="IPR003611">
    <property type="entry name" value="NUMOD3"/>
</dbReference>
<evidence type="ECO:0000313" key="13">
    <source>
        <dbReference type="EMBL" id="CDL73454.1"/>
    </source>
</evidence>
<evidence type="ECO:0000256" key="10">
    <source>
        <dbReference type="SAM" id="Phobius"/>
    </source>
</evidence>
<dbReference type="InterPro" id="IPR000883">
    <property type="entry name" value="Cyt_C_Oxase_1"/>
</dbReference>
<dbReference type="CDD" id="cd01663">
    <property type="entry name" value="Cyt_c_Oxidase_I"/>
    <property type="match status" value="1"/>
</dbReference>
<protein>
    <recommendedName>
        <fullName evidence="9">Cytochrome c oxidase subunit 1</fullName>
        <ecNumber evidence="9">7.1.1.9</ecNumber>
    </recommendedName>
</protein>
<dbReference type="InterPro" id="IPR010896">
    <property type="entry name" value="NUMOD1"/>
</dbReference>
<dbReference type="PROSITE" id="PS50855">
    <property type="entry name" value="COX1"/>
    <property type="match status" value="1"/>
</dbReference>
<dbReference type="SMART" id="SM00496">
    <property type="entry name" value="IENR2"/>
    <property type="match status" value="3"/>
</dbReference>
<dbReference type="InterPro" id="IPR035901">
    <property type="entry name" value="GIY-YIG_endonuc_sf"/>
</dbReference>
<evidence type="ECO:0000256" key="4">
    <source>
        <dbReference type="ARBA" id="ARBA00022722"/>
    </source>
</evidence>
<keyword evidence="9" id="KW-0186">Copper</keyword>
<dbReference type="InterPro" id="IPR006350">
    <property type="entry name" value="Intron_endoG1"/>
</dbReference>
<gene>
    <name evidence="13" type="ORF">BN851_0153690</name>
    <name evidence="14" type="ORF">BN851_0153700</name>
</gene>
<dbReference type="EMBL" id="HG322232">
    <property type="protein sequence ID" value="CDX63565.1"/>
    <property type="molecule type" value="Genomic_DNA"/>
</dbReference>
<keyword evidence="9" id="KW-0349">Heme</keyword>
<dbReference type="InterPro" id="IPR036927">
    <property type="entry name" value="Cyt_c_oxase-like_su1_sf"/>
</dbReference>
<keyword evidence="9" id="KW-0479">Metal-binding</keyword>
<dbReference type="AlphaFoldDB" id="W1IC57"/>
<comment type="similarity">
    <text evidence="9">Belongs to the heme-copper respiratory oxidase family.</text>
</comment>
<name>W1IC57_9HYPO</name>
<feature type="transmembrane region" description="Helical" evidence="10">
    <location>
        <begin position="339"/>
        <end position="362"/>
    </location>
</feature>
<dbReference type="Pfam" id="PF07453">
    <property type="entry name" value="NUMOD1"/>
    <property type="match status" value="1"/>
</dbReference>
<evidence type="ECO:0000256" key="6">
    <source>
        <dbReference type="ARBA" id="ARBA00022801"/>
    </source>
</evidence>
<feature type="transmembrane region" description="Helical" evidence="10">
    <location>
        <begin position="54"/>
        <end position="75"/>
    </location>
</feature>
<comment type="subcellular location">
    <subcellularLocation>
        <location evidence="1">Membrane</location>
        <topology evidence="1">Multi-pass membrane protein</topology>
    </subcellularLocation>
    <subcellularLocation>
        <location evidence="9">Mitochondrion inner membrane</location>
        <topology evidence="9">Multi-pass membrane protein</topology>
    </subcellularLocation>
</comment>
<dbReference type="CDD" id="cd10445">
    <property type="entry name" value="GIY-YIG_bI1_like"/>
    <property type="match status" value="1"/>
</dbReference>